<evidence type="ECO:0000259" key="2">
    <source>
        <dbReference type="Pfam" id="PF25968"/>
    </source>
</evidence>
<proteinExistence type="predicted"/>
<dbReference type="AlphaFoldDB" id="A0A0B0MF76"/>
<feature type="domain" description="Callose synthase helical" evidence="2">
    <location>
        <begin position="78"/>
        <end position="215"/>
    </location>
</feature>
<evidence type="ECO:0000256" key="1">
    <source>
        <dbReference type="SAM" id="SignalP"/>
    </source>
</evidence>
<reference evidence="4" key="1">
    <citation type="submission" date="2014-09" db="EMBL/GenBank/DDBJ databases">
        <authorList>
            <person name="Mudge J."/>
            <person name="Ramaraj T."/>
            <person name="Lindquist I.E."/>
            <person name="Bharti A.K."/>
            <person name="Sundararajan A."/>
            <person name="Cameron C.T."/>
            <person name="Woodward J.E."/>
            <person name="May G.D."/>
            <person name="Brubaker C."/>
            <person name="Broadhvest J."/>
            <person name="Wilkins T.A."/>
        </authorList>
    </citation>
    <scope>NUCLEOTIDE SEQUENCE</scope>
    <source>
        <strain evidence="4">cv. AKA8401</strain>
    </source>
</reference>
<evidence type="ECO:0000313" key="4">
    <source>
        <dbReference type="Proteomes" id="UP000032142"/>
    </source>
</evidence>
<name>A0A0B0MF76_GOSAR</name>
<dbReference type="GO" id="GO:0005886">
    <property type="term" value="C:plasma membrane"/>
    <property type="evidence" value="ECO:0007669"/>
    <property type="project" value="TreeGrafter"/>
</dbReference>
<dbReference type="EMBL" id="JRRC01062438">
    <property type="protein sequence ID" value="KHF99046.1"/>
    <property type="molecule type" value="Genomic_DNA"/>
</dbReference>
<dbReference type="Pfam" id="PF25968">
    <property type="entry name" value="CALS1"/>
    <property type="match status" value="1"/>
</dbReference>
<organism evidence="3 4">
    <name type="scientific">Gossypium arboreum</name>
    <name type="common">Tree cotton</name>
    <name type="synonym">Gossypium nanking</name>
    <dbReference type="NCBI Taxonomy" id="29729"/>
    <lineage>
        <taxon>Eukaryota</taxon>
        <taxon>Viridiplantae</taxon>
        <taxon>Streptophyta</taxon>
        <taxon>Embryophyta</taxon>
        <taxon>Tracheophyta</taxon>
        <taxon>Spermatophyta</taxon>
        <taxon>Magnoliopsida</taxon>
        <taxon>eudicotyledons</taxon>
        <taxon>Gunneridae</taxon>
        <taxon>Pentapetalae</taxon>
        <taxon>rosids</taxon>
        <taxon>malvids</taxon>
        <taxon>Malvales</taxon>
        <taxon>Malvaceae</taxon>
        <taxon>Malvoideae</taxon>
        <taxon>Gossypium</taxon>
    </lineage>
</organism>
<accession>A0A0B0MF76</accession>
<dbReference type="PANTHER" id="PTHR12741:SF58">
    <property type="entry name" value="1,3-BETA-GLUCAN SYNTHASE"/>
    <property type="match status" value="1"/>
</dbReference>
<keyword evidence="1" id="KW-0732">Signal</keyword>
<protein>
    <submittedName>
        <fullName evidence="3">Callose synthase 7-like protein</fullName>
    </submittedName>
</protein>
<evidence type="ECO:0000313" key="3">
    <source>
        <dbReference type="EMBL" id="KHF99046.1"/>
    </source>
</evidence>
<dbReference type="GO" id="GO:0003843">
    <property type="term" value="F:1,3-beta-D-glucan synthase activity"/>
    <property type="evidence" value="ECO:0007669"/>
    <property type="project" value="TreeGrafter"/>
</dbReference>
<dbReference type="Proteomes" id="UP000032142">
    <property type="component" value="Unassembled WGS sequence"/>
</dbReference>
<keyword evidence="4" id="KW-1185">Reference proteome</keyword>
<dbReference type="PANTHER" id="PTHR12741">
    <property type="entry name" value="LYST-INTERACTING PROTEIN LIP5 DOPAMINE RESPONSIVE PROTEIN DRG-1"/>
    <property type="match status" value="1"/>
</dbReference>
<sequence>MDAQIWYAIFSTLFGGVLGAFRHVGEDNSIEQKNMAIFSQMWNEFICSLREEDLISNKDQELLLVPCSPSDDSVIRWPLFLLASKIPAALNIAKDSKRKEDAKLIKLINSDFYMHSAVVECYKTIKCLIDGLLEDEADKKIVLKIYDEVSNSLQQGKFLKEFKMSGMPLLSVKLEKWLKILMADHWDDEIYKAQITKALQGIMDTVTHDVMINGQK</sequence>
<gene>
    <name evidence="3" type="ORF">F383_20501</name>
</gene>
<feature type="signal peptide" evidence="1">
    <location>
        <begin position="1"/>
        <end position="19"/>
    </location>
</feature>
<dbReference type="InterPro" id="IPR058851">
    <property type="entry name" value="CALS1_helical"/>
</dbReference>
<feature type="chain" id="PRO_5002058199" evidence="1">
    <location>
        <begin position="20"/>
        <end position="216"/>
    </location>
</feature>
<comment type="caution">
    <text evidence="3">The sequence shown here is derived from an EMBL/GenBank/DDBJ whole genome shotgun (WGS) entry which is preliminary data.</text>
</comment>